<dbReference type="FunCoup" id="A0A5S6PE09">
    <property type="interactions" value="122"/>
</dbReference>
<reference evidence="3" key="2">
    <citation type="submission" date="2019-12" db="UniProtKB">
        <authorList>
            <consortium name="WormBaseParasite"/>
        </authorList>
    </citation>
    <scope>IDENTIFICATION</scope>
</reference>
<keyword evidence="1" id="KW-1133">Transmembrane helix</keyword>
<sequence length="274" mass="31762">MLLLIFLYFGSTDCRDCVDSVKGICETNNLFGWCFHDKISGLFDCDKSKYCSNQESLRRRLNSTGCFDRGNDNIKCCCNEADMCNYNFLNVKPIMSIGFQSCVYNYQYDKLIAHFKNCFDPWCFAYFKYNSDGSEAILRGCQSRALKRLKIDRQIPVRIANRVYFDDMDDLLEQPRCDQFVDKTDIINDTTIACLDLYSKQYNERKIGKLCCCRGNDACNDKIGDNKIISKTIDNLKFVVEKMSSKANCIYNICSSSIIFILLFAFCFFFLSIY</sequence>
<proteinExistence type="predicted"/>
<dbReference type="WBParaSite" id="Bm17598.1">
    <property type="protein sequence ID" value="Bm17598.1"/>
    <property type="gene ID" value="WBGene00268741"/>
</dbReference>
<protein>
    <submittedName>
        <fullName evidence="3">Uncharacterized protein</fullName>
    </submittedName>
</protein>
<accession>A0A5S6PE09</accession>
<keyword evidence="1" id="KW-0812">Transmembrane</keyword>
<organism evidence="2 3">
    <name type="scientific">Brugia malayi</name>
    <name type="common">Filarial nematode worm</name>
    <dbReference type="NCBI Taxonomy" id="6279"/>
    <lineage>
        <taxon>Eukaryota</taxon>
        <taxon>Metazoa</taxon>
        <taxon>Ecdysozoa</taxon>
        <taxon>Nematoda</taxon>
        <taxon>Chromadorea</taxon>
        <taxon>Rhabditida</taxon>
        <taxon>Spirurina</taxon>
        <taxon>Spiruromorpha</taxon>
        <taxon>Filarioidea</taxon>
        <taxon>Onchocercidae</taxon>
        <taxon>Brugia</taxon>
    </lineage>
</organism>
<keyword evidence="2" id="KW-1185">Reference proteome</keyword>
<evidence type="ECO:0000313" key="2">
    <source>
        <dbReference type="Proteomes" id="UP000006672"/>
    </source>
</evidence>
<dbReference type="InParanoid" id="A0A5S6PE09"/>
<keyword evidence="1" id="KW-0472">Membrane</keyword>
<dbReference type="AlphaFoldDB" id="A0A5S6PE09"/>
<feature type="transmembrane region" description="Helical" evidence="1">
    <location>
        <begin position="250"/>
        <end position="271"/>
    </location>
</feature>
<dbReference type="Proteomes" id="UP000006672">
    <property type="component" value="Unassembled WGS sequence"/>
</dbReference>
<evidence type="ECO:0000313" key="3">
    <source>
        <dbReference type="WBParaSite" id="Bm17598.1"/>
    </source>
</evidence>
<evidence type="ECO:0000256" key="1">
    <source>
        <dbReference type="SAM" id="Phobius"/>
    </source>
</evidence>
<name>A0A5S6PE09_BRUMA</name>
<reference evidence="2" key="1">
    <citation type="journal article" date="2007" name="Science">
        <title>Draft genome of the filarial nematode parasite Brugia malayi.</title>
        <authorList>
            <person name="Ghedin E."/>
            <person name="Wang S."/>
            <person name="Spiro D."/>
            <person name="Caler E."/>
            <person name="Zhao Q."/>
            <person name="Crabtree J."/>
            <person name="Allen J.E."/>
            <person name="Delcher A.L."/>
            <person name="Guiliano D.B."/>
            <person name="Miranda-Saavedra D."/>
            <person name="Angiuoli S.V."/>
            <person name="Creasy T."/>
            <person name="Amedeo P."/>
            <person name="Haas B."/>
            <person name="El-Sayed N.M."/>
            <person name="Wortman J.R."/>
            <person name="Feldblyum T."/>
            <person name="Tallon L."/>
            <person name="Schatz M."/>
            <person name="Shumway M."/>
            <person name="Koo H."/>
            <person name="Salzberg S.L."/>
            <person name="Schobel S."/>
            <person name="Pertea M."/>
            <person name="Pop M."/>
            <person name="White O."/>
            <person name="Barton G.J."/>
            <person name="Carlow C.K."/>
            <person name="Crawford M.J."/>
            <person name="Daub J."/>
            <person name="Dimmic M.W."/>
            <person name="Estes C.F."/>
            <person name="Foster J.M."/>
            <person name="Ganatra M."/>
            <person name="Gregory W.F."/>
            <person name="Johnson N.M."/>
            <person name="Jin J."/>
            <person name="Komuniecki R."/>
            <person name="Korf I."/>
            <person name="Kumar S."/>
            <person name="Laney S."/>
            <person name="Li B.W."/>
            <person name="Li W."/>
            <person name="Lindblom T.H."/>
            <person name="Lustigman S."/>
            <person name="Ma D."/>
            <person name="Maina C.V."/>
            <person name="Martin D.M."/>
            <person name="McCarter J.P."/>
            <person name="McReynolds L."/>
            <person name="Mitreva M."/>
            <person name="Nutman T.B."/>
            <person name="Parkinson J."/>
            <person name="Peregrin-Alvarez J.M."/>
            <person name="Poole C."/>
            <person name="Ren Q."/>
            <person name="Saunders L."/>
            <person name="Sluder A.E."/>
            <person name="Smith K."/>
            <person name="Stanke M."/>
            <person name="Unnasch T.R."/>
            <person name="Ware J."/>
            <person name="Wei A.D."/>
            <person name="Weil G."/>
            <person name="Williams D.J."/>
            <person name="Zhang Y."/>
            <person name="Williams S.A."/>
            <person name="Fraser-Liggett C."/>
            <person name="Slatko B."/>
            <person name="Blaxter M.L."/>
            <person name="Scott A.L."/>
        </authorList>
    </citation>
    <scope>NUCLEOTIDE SEQUENCE</scope>
    <source>
        <strain evidence="2">FR3</strain>
    </source>
</reference>